<dbReference type="Proteomes" id="UP000241769">
    <property type="component" value="Unassembled WGS sequence"/>
</dbReference>
<comment type="caution">
    <text evidence="1">The sequence shown here is derived from an EMBL/GenBank/DDBJ whole genome shotgun (WGS) entry which is preliminary data.</text>
</comment>
<gene>
    <name evidence="1" type="ORF">PROFUN_17014</name>
</gene>
<reference evidence="1 2" key="1">
    <citation type="journal article" date="2018" name="Genome Biol. Evol.">
        <title>Multiple Roots of Fruiting Body Formation in Amoebozoa.</title>
        <authorList>
            <person name="Hillmann F."/>
            <person name="Forbes G."/>
            <person name="Novohradska S."/>
            <person name="Ferling I."/>
            <person name="Riege K."/>
            <person name="Groth M."/>
            <person name="Westermann M."/>
            <person name="Marz M."/>
            <person name="Spaller T."/>
            <person name="Winckler T."/>
            <person name="Schaap P."/>
            <person name="Glockner G."/>
        </authorList>
    </citation>
    <scope>NUCLEOTIDE SEQUENCE [LARGE SCALE GENOMIC DNA]</scope>
    <source>
        <strain evidence="1 2">Jena</strain>
    </source>
</reference>
<dbReference type="EMBL" id="MDYQ01000700">
    <property type="protein sequence ID" value="PRP73028.1"/>
    <property type="molecule type" value="Genomic_DNA"/>
</dbReference>
<protein>
    <submittedName>
        <fullName evidence="1">Uncharacterized protein</fullName>
    </submittedName>
</protein>
<dbReference type="AlphaFoldDB" id="A0A2P6MMU6"/>
<feature type="non-terminal residue" evidence="1">
    <location>
        <position position="1"/>
    </location>
</feature>
<sequence>RMREYLRYRSEKFPQNSPASPDALALLWLNLYLLSNTVILINTVQSMLKMSVIEKCVGGVPLVCSKHALGTPKFVNHLQIFVLVIKMCVESTFLADDSRNTTLKAHPHAPISHATVWQGYYHLRCSVFHPVCIKHALGTQKLINVLQRIYKLIIGSKHSVLHKTSTEHTNAYKCFAEDYQTEHRRQAFSARRVVEKWTIIFPFTMMGGDESERQCANNNTSPVCIRL</sequence>
<evidence type="ECO:0000313" key="2">
    <source>
        <dbReference type="Proteomes" id="UP000241769"/>
    </source>
</evidence>
<organism evidence="1 2">
    <name type="scientific">Planoprotostelium fungivorum</name>
    <dbReference type="NCBI Taxonomy" id="1890364"/>
    <lineage>
        <taxon>Eukaryota</taxon>
        <taxon>Amoebozoa</taxon>
        <taxon>Evosea</taxon>
        <taxon>Variosea</taxon>
        <taxon>Cavosteliida</taxon>
        <taxon>Cavosteliaceae</taxon>
        <taxon>Planoprotostelium</taxon>
    </lineage>
</organism>
<dbReference type="InParanoid" id="A0A2P6MMU6"/>
<keyword evidence="2" id="KW-1185">Reference proteome</keyword>
<name>A0A2P6MMU6_9EUKA</name>
<evidence type="ECO:0000313" key="1">
    <source>
        <dbReference type="EMBL" id="PRP73028.1"/>
    </source>
</evidence>
<proteinExistence type="predicted"/>
<accession>A0A2P6MMU6</accession>